<dbReference type="PANTHER" id="PTHR21330:SF1">
    <property type="entry name" value="E3 SUMO-PROTEIN LIGASE NSE2"/>
    <property type="match status" value="1"/>
</dbReference>
<evidence type="ECO:0000313" key="13">
    <source>
        <dbReference type="EMBL" id="KAJ1723899.1"/>
    </source>
</evidence>
<protein>
    <recommendedName>
        <fullName evidence="12">SP-RING-type domain-containing protein</fullName>
    </recommendedName>
</protein>
<dbReference type="GO" id="GO:0016925">
    <property type="term" value="P:protein sumoylation"/>
    <property type="evidence" value="ECO:0007669"/>
    <property type="project" value="TreeGrafter"/>
</dbReference>
<dbReference type="GO" id="GO:0005634">
    <property type="term" value="C:nucleus"/>
    <property type="evidence" value="ECO:0007669"/>
    <property type="project" value="UniProtKB-SubCell"/>
</dbReference>
<evidence type="ECO:0000256" key="1">
    <source>
        <dbReference type="ARBA" id="ARBA00004123"/>
    </source>
</evidence>
<dbReference type="Pfam" id="PF11789">
    <property type="entry name" value="zf-Nse"/>
    <property type="match status" value="1"/>
</dbReference>
<accession>A0A9W7XZD3</accession>
<keyword evidence="7" id="KW-0833">Ubl conjugation pathway</keyword>
<dbReference type="InterPro" id="IPR004181">
    <property type="entry name" value="Znf_MIZ"/>
</dbReference>
<evidence type="ECO:0000259" key="12">
    <source>
        <dbReference type="PROSITE" id="PS51044"/>
    </source>
</evidence>
<dbReference type="GO" id="GO:0000724">
    <property type="term" value="P:double-strand break repair via homologous recombination"/>
    <property type="evidence" value="ECO:0007669"/>
    <property type="project" value="InterPro"/>
</dbReference>
<keyword evidence="4" id="KW-0808">Transferase</keyword>
<name>A0A9W7XZD3_9FUNG</name>
<keyword evidence="5" id="KW-0479">Metal-binding</keyword>
<evidence type="ECO:0000256" key="7">
    <source>
        <dbReference type="ARBA" id="ARBA00022786"/>
    </source>
</evidence>
<comment type="pathway">
    <text evidence="2">Protein modification; protein sumoylation.</text>
</comment>
<dbReference type="AlphaFoldDB" id="A0A9W7XZD3"/>
<evidence type="ECO:0000256" key="4">
    <source>
        <dbReference type="ARBA" id="ARBA00022679"/>
    </source>
</evidence>
<dbReference type="OrthoDB" id="26899at2759"/>
<keyword evidence="6 10" id="KW-0863">Zinc-finger</keyword>
<dbReference type="PROSITE" id="PS51044">
    <property type="entry name" value="ZF_SP_RING"/>
    <property type="match status" value="1"/>
</dbReference>
<dbReference type="GO" id="GO:0008270">
    <property type="term" value="F:zinc ion binding"/>
    <property type="evidence" value="ECO:0007669"/>
    <property type="project" value="UniProtKB-KW"/>
</dbReference>
<dbReference type="SUPFAM" id="SSF57850">
    <property type="entry name" value="RING/U-box"/>
    <property type="match status" value="1"/>
</dbReference>
<dbReference type="Gene3D" id="3.30.40.10">
    <property type="entry name" value="Zinc/RING finger domain, C3HC4 (zinc finger)"/>
    <property type="match status" value="1"/>
</dbReference>
<reference evidence="13" key="1">
    <citation type="submission" date="2022-07" db="EMBL/GenBank/DDBJ databases">
        <title>Phylogenomic reconstructions and comparative analyses of Kickxellomycotina fungi.</title>
        <authorList>
            <person name="Reynolds N.K."/>
            <person name="Stajich J.E."/>
            <person name="Barry K."/>
            <person name="Grigoriev I.V."/>
            <person name="Crous P."/>
            <person name="Smith M.E."/>
        </authorList>
    </citation>
    <scope>NUCLEOTIDE SEQUENCE</scope>
    <source>
        <strain evidence="13">NBRC 32514</strain>
    </source>
</reference>
<evidence type="ECO:0000256" key="2">
    <source>
        <dbReference type="ARBA" id="ARBA00004718"/>
    </source>
</evidence>
<evidence type="ECO:0000256" key="10">
    <source>
        <dbReference type="PROSITE-ProRule" id="PRU00452"/>
    </source>
</evidence>
<dbReference type="EMBL" id="JANBOJ010000049">
    <property type="protein sequence ID" value="KAJ1723899.1"/>
    <property type="molecule type" value="Genomic_DNA"/>
</dbReference>
<evidence type="ECO:0000313" key="14">
    <source>
        <dbReference type="Proteomes" id="UP001149813"/>
    </source>
</evidence>
<proteinExistence type="inferred from homology"/>
<keyword evidence="8" id="KW-0862">Zinc</keyword>
<evidence type="ECO:0000256" key="6">
    <source>
        <dbReference type="ARBA" id="ARBA00022771"/>
    </source>
</evidence>
<keyword evidence="9" id="KW-0539">Nucleus</keyword>
<evidence type="ECO:0000256" key="11">
    <source>
        <dbReference type="SAM" id="MobiDB-lite"/>
    </source>
</evidence>
<dbReference type="InterPro" id="IPR013083">
    <property type="entry name" value="Znf_RING/FYVE/PHD"/>
</dbReference>
<feature type="compositionally biased region" description="Polar residues" evidence="11">
    <location>
        <begin position="8"/>
        <end position="26"/>
    </location>
</feature>
<comment type="subcellular location">
    <subcellularLocation>
        <location evidence="1">Nucleus</location>
    </subcellularLocation>
</comment>
<dbReference type="CDD" id="cd16651">
    <property type="entry name" value="SPL-RING_NSE2"/>
    <property type="match status" value="1"/>
</dbReference>
<feature type="region of interest" description="Disordered" evidence="11">
    <location>
        <begin position="1"/>
        <end position="26"/>
    </location>
</feature>
<gene>
    <name evidence="13" type="ORF">LPJ53_001808</name>
</gene>
<evidence type="ECO:0000256" key="8">
    <source>
        <dbReference type="ARBA" id="ARBA00022833"/>
    </source>
</evidence>
<evidence type="ECO:0000256" key="9">
    <source>
        <dbReference type="ARBA" id="ARBA00023242"/>
    </source>
</evidence>
<organism evidence="13 14">
    <name type="scientific">Coemansia erecta</name>
    <dbReference type="NCBI Taxonomy" id="147472"/>
    <lineage>
        <taxon>Eukaryota</taxon>
        <taxon>Fungi</taxon>
        <taxon>Fungi incertae sedis</taxon>
        <taxon>Zoopagomycota</taxon>
        <taxon>Kickxellomycotina</taxon>
        <taxon>Kickxellomycetes</taxon>
        <taxon>Kickxellales</taxon>
        <taxon>Kickxellaceae</taxon>
        <taxon>Coemansia</taxon>
    </lineage>
</organism>
<dbReference type="Proteomes" id="UP001149813">
    <property type="component" value="Unassembled WGS sequence"/>
</dbReference>
<dbReference type="GO" id="GO:0061665">
    <property type="term" value="F:SUMO ligase activity"/>
    <property type="evidence" value="ECO:0007669"/>
    <property type="project" value="TreeGrafter"/>
</dbReference>
<evidence type="ECO:0000256" key="5">
    <source>
        <dbReference type="ARBA" id="ARBA00022723"/>
    </source>
</evidence>
<feature type="domain" description="SP-RING-type" evidence="12">
    <location>
        <begin position="168"/>
        <end position="250"/>
    </location>
</feature>
<dbReference type="GO" id="GO:0030915">
    <property type="term" value="C:Smc5-Smc6 complex"/>
    <property type="evidence" value="ECO:0007669"/>
    <property type="project" value="InterPro"/>
</dbReference>
<comment type="caution">
    <text evidence="13">The sequence shown here is derived from an EMBL/GenBank/DDBJ whole genome shotgun (WGS) entry which is preliminary data.</text>
</comment>
<sequence>MSQRYRDTQGFNSQSNDGNNAGSGPQIQLQSRLHSLRSDIQTTSELIEQAVRLCTITGLDLSDIGDTAKVQQVDQTLRSLIDTQQSLALEQRLISQAASSLDSETAESQYSRGYERETRKYAAMDERERYGESVVYREFRQQLWDLKHEGEPMPALFGGEEGEEDQEEEEELVFAGARITYKCPITATWLTDPVTSKKCKHSFSGDAIRALIRGQSGNAACPVVGCAHRITLRDLQQDAILERKVANHLRQLEEQESAATYTMVQ</sequence>
<dbReference type="PANTHER" id="PTHR21330">
    <property type="entry name" value="E3 SUMO-PROTEIN LIGASE NSE2"/>
    <property type="match status" value="1"/>
</dbReference>
<keyword evidence="14" id="KW-1185">Reference proteome</keyword>
<evidence type="ECO:0000256" key="3">
    <source>
        <dbReference type="ARBA" id="ARBA00008212"/>
    </source>
</evidence>
<comment type="similarity">
    <text evidence="3">Belongs to the NSE2 family.</text>
</comment>
<dbReference type="InterPro" id="IPR026846">
    <property type="entry name" value="Nse2(Mms21)"/>
</dbReference>